<dbReference type="Gene3D" id="3.30.460.20">
    <property type="entry name" value="CorA soluble domain-like"/>
    <property type="match status" value="1"/>
</dbReference>
<dbReference type="PANTHER" id="PTHR21535:SF90">
    <property type="entry name" value="CORA METAL ION TRANSPORTER"/>
    <property type="match status" value="1"/>
</dbReference>
<dbReference type="GO" id="GO:0015095">
    <property type="term" value="F:magnesium ion transmembrane transporter activity"/>
    <property type="evidence" value="ECO:0007669"/>
    <property type="project" value="InterPro"/>
</dbReference>
<dbReference type="Pfam" id="PF01544">
    <property type="entry name" value="CorA"/>
    <property type="match status" value="2"/>
</dbReference>
<dbReference type="OrthoDB" id="29879at2759"/>
<sequence length="737" mass="83286">MHTADFELIPIRAESDDSDRTVAPSEPSRDILESADVAALVAKSHVDRIPLEVEEEDIYRGEEPSPPRCASPDSITSSSSSSVFPGRLGAISAVLEHAIATWARAWASSSSISTSSSSSASSIVTMTRSQMARRRRRRKSQTDLRNQQSEREVAARIKAREESRIIPRAFDLYVPSPEDLDGTLVEGQAANAIKAEQRTPILHTDSLPFVISRLGSVLRDHGRARRTRSETAAPVSPSPTSPFLHHSYMMPYDLGSPALFIYPNTQAGRRDRKGKRRAGSAPATVHLPPAPSSSMAVAEKAWWLDVSSPTWEDMRAIGKLLHLHPLTLEDILQQDPREKLELFPKLGYYFIAFRAIESEKTRERIRARRSPQERPSPLDEGIVGEVNVYMIVFRGGICSFHFADIGEHVEHVRHKILQLSGNINMSSDWIAHGIMDSIVDSFFPFLKVIEREVDEIETLMVSDPVEPHPKPGRQDAVNRSQVTLIPSADSEKDGTKDKIEIVTLTSTLSDQEPEPWKTVERKTQFVLPKRWPIFVRRFERYIREVYGHFRVVFKHTPTVTTTTTVHRMARTRRLVISLARFLDHKHEVVAQLQKRLLTVGEWRLRHGTEHDQDVYIYMGDVQDHILTLQQSLAHYERVLSQAHPIYLSHLRLSVSKVQSGTDTAVVTLTTVSLGVVCVQTLIGLFSMNVLVPSNDLEGNKYNAFAVVIALSVVIILVYAFIVRQWWVWAKQKRRTRF</sequence>
<dbReference type="InterPro" id="IPR044089">
    <property type="entry name" value="Alr1-like"/>
</dbReference>
<feature type="compositionally biased region" description="Low complexity" evidence="1">
    <location>
        <begin position="71"/>
        <end position="82"/>
    </location>
</feature>
<keyword evidence="2" id="KW-0472">Membrane</keyword>
<evidence type="ECO:0008006" key="5">
    <source>
        <dbReference type="Google" id="ProtNLM"/>
    </source>
</evidence>
<dbReference type="InterPro" id="IPR045861">
    <property type="entry name" value="CorA_cytoplasmic_dom"/>
</dbReference>
<feature type="region of interest" description="Disordered" evidence="1">
    <location>
        <begin position="52"/>
        <end position="82"/>
    </location>
</feature>
<evidence type="ECO:0000313" key="4">
    <source>
        <dbReference type="Proteomes" id="UP000076871"/>
    </source>
</evidence>
<accession>A0A165CE74</accession>
<evidence type="ECO:0000313" key="3">
    <source>
        <dbReference type="EMBL" id="KZT02653.1"/>
    </source>
</evidence>
<dbReference type="PANTHER" id="PTHR21535">
    <property type="entry name" value="MAGNESIUM AND COBALT TRANSPORT PROTEIN/MITOCHONDRIAL IMPORT INNER MEMBRANE TRANSLOCASE SUBUNIT TIM8"/>
    <property type="match status" value="1"/>
</dbReference>
<evidence type="ECO:0000256" key="2">
    <source>
        <dbReference type="SAM" id="Phobius"/>
    </source>
</evidence>
<proteinExistence type="predicted"/>
<dbReference type="CDD" id="cd12829">
    <property type="entry name" value="Alr1p-like"/>
    <property type="match status" value="1"/>
</dbReference>
<reference evidence="3 4" key="1">
    <citation type="journal article" date="2016" name="Mol. Biol. Evol.">
        <title>Comparative Genomics of Early-Diverging Mushroom-Forming Fungi Provides Insights into the Origins of Lignocellulose Decay Capabilities.</title>
        <authorList>
            <person name="Nagy L.G."/>
            <person name="Riley R."/>
            <person name="Tritt A."/>
            <person name="Adam C."/>
            <person name="Daum C."/>
            <person name="Floudas D."/>
            <person name="Sun H."/>
            <person name="Yadav J.S."/>
            <person name="Pangilinan J."/>
            <person name="Larsson K.H."/>
            <person name="Matsuura K."/>
            <person name="Barry K."/>
            <person name="Labutti K."/>
            <person name="Kuo R."/>
            <person name="Ohm R.A."/>
            <person name="Bhattacharya S.S."/>
            <person name="Shirouzu T."/>
            <person name="Yoshinaga Y."/>
            <person name="Martin F.M."/>
            <person name="Grigoriev I.V."/>
            <person name="Hibbett D.S."/>
        </authorList>
    </citation>
    <scope>NUCLEOTIDE SEQUENCE [LARGE SCALE GENOMIC DNA]</scope>
    <source>
        <strain evidence="3 4">93-53</strain>
    </source>
</reference>
<dbReference type="Proteomes" id="UP000076871">
    <property type="component" value="Unassembled WGS sequence"/>
</dbReference>
<dbReference type="InterPro" id="IPR002523">
    <property type="entry name" value="MgTranspt_CorA/ZnTranspt_ZntB"/>
</dbReference>
<evidence type="ECO:0000256" key="1">
    <source>
        <dbReference type="SAM" id="MobiDB-lite"/>
    </source>
</evidence>
<protein>
    <recommendedName>
        <fullName evidence="5">Cora-domain-containing protein</fullName>
    </recommendedName>
</protein>
<feature type="region of interest" description="Disordered" evidence="1">
    <location>
        <begin position="1"/>
        <end position="29"/>
    </location>
</feature>
<keyword evidence="2" id="KW-1133">Transmembrane helix</keyword>
<dbReference type="GO" id="GO:0016020">
    <property type="term" value="C:membrane"/>
    <property type="evidence" value="ECO:0007669"/>
    <property type="project" value="InterPro"/>
</dbReference>
<dbReference type="EMBL" id="KV427650">
    <property type="protein sequence ID" value="KZT02653.1"/>
    <property type="molecule type" value="Genomic_DNA"/>
</dbReference>
<feature type="region of interest" description="Disordered" evidence="1">
    <location>
        <begin position="112"/>
        <end position="155"/>
    </location>
</feature>
<dbReference type="Gene3D" id="1.20.58.340">
    <property type="entry name" value="Magnesium transport protein CorA, transmembrane region"/>
    <property type="match status" value="1"/>
</dbReference>
<keyword evidence="4" id="KW-1185">Reference proteome</keyword>
<dbReference type="GO" id="GO:0010961">
    <property type="term" value="P:intracellular magnesium ion homeostasis"/>
    <property type="evidence" value="ECO:0007669"/>
    <property type="project" value="TreeGrafter"/>
</dbReference>
<gene>
    <name evidence="3" type="ORF">LAESUDRAFT_684843</name>
</gene>
<dbReference type="InParanoid" id="A0A165CE74"/>
<dbReference type="RefSeq" id="XP_040760393.1">
    <property type="nucleotide sequence ID" value="XM_040905868.1"/>
</dbReference>
<organism evidence="3 4">
    <name type="scientific">Laetiporus sulphureus 93-53</name>
    <dbReference type="NCBI Taxonomy" id="1314785"/>
    <lineage>
        <taxon>Eukaryota</taxon>
        <taxon>Fungi</taxon>
        <taxon>Dikarya</taxon>
        <taxon>Basidiomycota</taxon>
        <taxon>Agaricomycotina</taxon>
        <taxon>Agaricomycetes</taxon>
        <taxon>Polyporales</taxon>
        <taxon>Laetiporus</taxon>
    </lineage>
</organism>
<dbReference type="GeneID" id="63822897"/>
<dbReference type="SUPFAM" id="SSF143865">
    <property type="entry name" value="CorA soluble domain-like"/>
    <property type="match status" value="1"/>
</dbReference>
<keyword evidence="2" id="KW-0812">Transmembrane</keyword>
<feature type="transmembrane region" description="Helical" evidence="2">
    <location>
        <begin position="703"/>
        <end position="726"/>
    </location>
</feature>
<feature type="region of interest" description="Disordered" evidence="1">
    <location>
        <begin position="268"/>
        <end position="291"/>
    </location>
</feature>
<dbReference type="STRING" id="1314785.A0A165CE74"/>
<feature type="compositionally biased region" description="Low complexity" evidence="1">
    <location>
        <begin position="112"/>
        <end position="122"/>
    </location>
</feature>
<name>A0A165CE74_9APHY</name>
<dbReference type="AlphaFoldDB" id="A0A165CE74"/>